<evidence type="ECO:0000313" key="2">
    <source>
        <dbReference type="Proteomes" id="UP001345963"/>
    </source>
</evidence>
<comment type="caution">
    <text evidence="1">The sequence shown here is derived from an EMBL/GenBank/DDBJ whole genome shotgun (WGS) entry which is preliminary data.</text>
</comment>
<dbReference type="Proteomes" id="UP001345963">
    <property type="component" value="Unassembled WGS sequence"/>
</dbReference>
<accession>A0ABU7A500</accession>
<proteinExistence type="predicted"/>
<organism evidence="1 2">
    <name type="scientific">Ataeniobius toweri</name>
    <dbReference type="NCBI Taxonomy" id="208326"/>
    <lineage>
        <taxon>Eukaryota</taxon>
        <taxon>Metazoa</taxon>
        <taxon>Chordata</taxon>
        <taxon>Craniata</taxon>
        <taxon>Vertebrata</taxon>
        <taxon>Euteleostomi</taxon>
        <taxon>Actinopterygii</taxon>
        <taxon>Neopterygii</taxon>
        <taxon>Teleostei</taxon>
        <taxon>Neoteleostei</taxon>
        <taxon>Acanthomorphata</taxon>
        <taxon>Ovalentaria</taxon>
        <taxon>Atherinomorphae</taxon>
        <taxon>Cyprinodontiformes</taxon>
        <taxon>Goodeidae</taxon>
        <taxon>Ataeniobius</taxon>
    </lineage>
</organism>
<keyword evidence="2" id="KW-1185">Reference proteome</keyword>
<reference evidence="1 2" key="1">
    <citation type="submission" date="2021-07" db="EMBL/GenBank/DDBJ databases">
        <authorList>
            <person name="Palmer J.M."/>
        </authorList>
    </citation>
    <scope>NUCLEOTIDE SEQUENCE [LARGE SCALE GENOMIC DNA]</scope>
    <source>
        <strain evidence="1 2">AT_MEX2019</strain>
        <tissue evidence="1">Muscle</tissue>
    </source>
</reference>
<evidence type="ECO:0000313" key="1">
    <source>
        <dbReference type="EMBL" id="MED6233167.1"/>
    </source>
</evidence>
<name>A0ABU7A500_9TELE</name>
<dbReference type="EMBL" id="JAHUTI010001918">
    <property type="protein sequence ID" value="MED6233167.1"/>
    <property type="molecule type" value="Genomic_DNA"/>
</dbReference>
<sequence>MVSVSYVAGSNMFTLKRMQTVYMYIYILHLCGMLALMLTPASCIPPVRDPLFTSLQKFSTKSKQERGMLAASSEVLWVLTEQENLLDKPCWDYAAPLMCLL</sequence>
<protein>
    <submittedName>
        <fullName evidence="1">Uncharacterized protein</fullName>
    </submittedName>
</protein>
<gene>
    <name evidence="1" type="ORF">ATANTOWER_007841</name>
</gene>